<dbReference type="Gene3D" id="3.40.50.620">
    <property type="entry name" value="HUPs"/>
    <property type="match status" value="1"/>
</dbReference>
<evidence type="ECO:0000256" key="8">
    <source>
        <dbReference type="HAMAP-Rule" id="MF_01161"/>
    </source>
</evidence>
<comment type="catalytic activity">
    <reaction evidence="7 8">
        <text>cytidine(34) in tRNA(Ile2) + L-lysine + ATP = lysidine(34) in tRNA(Ile2) + AMP + diphosphate + H(+)</text>
        <dbReference type="Rhea" id="RHEA:43744"/>
        <dbReference type="Rhea" id="RHEA-COMP:10625"/>
        <dbReference type="Rhea" id="RHEA-COMP:10670"/>
        <dbReference type="ChEBI" id="CHEBI:15378"/>
        <dbReference type="ChEBI" id="CHEBI:30616"/>
        <dbReference type="ChEBI" id="CHEBI:32551"/>
        <dbReference type="ChEBI" id="CHEBI:33019"/>
        <dbReference type="ChEBI" id="CHEBI:82748"/>
        <dbReference type="ChEBI" id="CHEBI:83665"/>
        <dbReference type="ChEBI" id="CHEBI:456215"/>
        <dbReference type="EC" id="6.3.4.19"/>
    </reaction>
</comment>
<dbReference type="RefSeq" id="WP_353948764.1">
    <property type="nucleotide sequence ID" value="NZ_CP159510.1"/>
</dbReference>
<evidence type="ECO:0000256" key="2">
    <source>
        <dbReference type="ARBA" id="ARBA00022490"/>
    </source>
</evidence>
<dbReference type="InterPro" id="IPR014729">
    <property type="entry name" value="Rossmann-like_a/b/a_fold"/>
</dbReference>
<comment type="subcellular location">
    <subcellularLocation>
        <location evidence="1 8">Cytoplasm</location>
    </subcellularLocation>
</comment>
<evidence type="ECO:0000256" key="7">
    <source>
        <dbReference type="ARBA" id="ARBA00048539"/>
    </source>
</evidence>
<dbReference type="PANTHER" id="PTHR43033:SF1">
    <property type="entry name" value="TRNA(ILE)-LYSIDINE SYNTHASE-RELATED"/>
    <property type="match status" value="1"/>
</dbReference>
<evidence type="ECO:0000256" key="4">
    <source>
        <dbReference type="ARBA" id="ARBA00022694"/>
    </source>
</evidence>
<comment type="similarity">
    <text evidence="8">Belongs to the tRNA(Ile)-lysidine synthase family.</text>
</comment>
<dbReference type="SUPFAM" id="SSF82829">
    <property type="entry name" value="MesJ substrate recognition domain-like"/>
    <property type="match status" value="1"/>
</dbReference>
<organism evidence="10">
    <name type="scientific">Sporolactobacillus sp. Y61</name>
    <dbReference type="NCBI Taxonomy" id="3160863"/>
    <lineage>
        <taxon>Bacteria</taxon>
        <taxon>Bacillati</taxon>
        <taxon>Bacillota</taxon>
        <taxon>Bacilli</taxon>
        <taxon>Bacillales</taxon>
        <taxon>Sporolactobacillaceae</taxon>
        <taxon>Sporolactobacillus</taxon>
    </lineage>
</organism>
<comment type="function">
    <text evidence="8">Ligates lysine onto the cytidine present at position 34 of the AUA codon-specific tRNA(Ile) that contains the anticodon CAU, in an ATP-dependent manner. Cytidine is converted to lysidine, thus changing the amino acid specificity of the tRNA from methionine to isoleucine.</text>
</comment>
<keyword evidence="6 8" id="KW-0067">ATP-binding</keyword>
<comment type="domain">
    <text evidence="8">The N-terminal region contains the highly conserved SGGXDS motif, predicted to be a P-loop motif involved in ATP binding.</text>
</comment>
<dbReference type="Gene3D" id="3.30.465.60">
    <property type="match status" value="1"/>
</dbReference>
<evidence type="ECO:0000313" key="10">
    <source>
        <dbReference type="EMBL" id="XCJ17575.1"/>
    </source>
</evidence>
<feature type="domain" description="Lysidine-tRNA(Ile) synthetase C-terminal" evidence="9">
    <location>
        <begin position="390"/>
        <end position="465"/>
    </location>
</feature>
<proteinExistence type="inferred from homology"/>
<dbReference type="InterPro" id="IPR011063">
    <property type="entry name" value="TilS/TtcA_N"/>
</dbReference>
<dbReference type="InterPro" id="IPR012094">
    <property type="entry name" value="tRNA_Ile_lys_synt"/>
</dbReference>
<dbReference type="SUPFAM" id="SSF56037">
    <property type="entry name" value="PheT/TilS domain"/>
    <property type="match status" value="1"/>
</dbReference>
<evidence type="ECO:0000256" key="1">
    <source>
        <dbReference type="ARBA" id="ARBA00004496"/>
    </source>
</evidence>
<accession>A0AAU8IGB5</accession>
<keyword evidence="2 8" id="KW-0963">Cytoplasm</keyword>
<dbReference type="Pfam" id="PF01171">
    <property type="entry name" value="ATP_bind_3"/>
    <property type="match status" value="1"/>
</dbReference>
<dbReference type="EMBL" id="CP159510">
    <property type="protein sequence ID" value="XCJ17575.1"/>
    <property type="molecule type" value="Genomic_DNA"/>
</dbReference>
<dbReference type="GO" id="GO:0005524">
    <property type="term" value="F:ATP binding"/>
    <property type="evidence" value="ECO:0007669"/>
    <property type="project" value="UniProtKB-UniRule"/>
</dbReference>
<dbReference type="GO" id="GO:0006400">
    <property type="term" value="P:tRNA modification"/>
    <property type="evidence" value="ECO:0007669"/>
    <property type="project" value="UniProtKB-UniRule"/>
</dbReference>
<dbReference type="Pfam" id="PF11734">
    <property type="entry name" value="TilS_C"/>
    <property type="match status" value="1"/>
</dbReference>
<sequence>MDVQESVTQFIRAHHLIAPGESLVAGVSGGADSMALLCYLLSRRKAWSLRLTVCSVDHGLRGAASRADLEYVAAFCRENGIIFRGKTVDVRSYSLRERLSTEAAARTLRYRAFAEVIREFHADALVLAHHGDDQVETMLMRAVRGSAGRARAGIPVRRPFAGAEIIRPFLTQTKAGLEAYCREKGIHPRYDTTNESEHHTRNRFRKHVLPFLKRENPLVHLKFQYESECISEDETYLNQQAAAHLQQVILQKSDDSIKLSIPVLLSLPSPLQRRLIHLILNYLYMNQHSKPLHQSIHIEHLLQLLRSSQPSGSTYFPHQLTARKSYTTCLVGLIPPVKEDSYKTVLNIPGRTEIPAGTIRAQFLNQEQYRKSVPGPADMILNWSESDAPLTARSPRQGDRMIPNGMEHAQKVRRIFINEKIDRRQRSIWPLVVDGKGSIIWMPLLKRARDLEPGTPGNRKRYLKLTFVPAEDFGRTDG</sequence>
<name>A0AAU8IGB5_9BACL</name>
<gene>
    <name evidence="8 10" type="primary">tilS</name>
    <name evidence="10" type="ORF">ABNN70_03485</name>
</gene>
<dbReference type="NCBIfam" id="TIGR02433">
    <property type="entry name" value="lysidine_TilS_C"/>
    <property type="match status" value="1"/>
</dbReference>
<evidence type="ECO:0000256" key="6">
    <source>
        <dbReference type="ARBA" id="ARBA00022840"/>
    </source>
</evidence>
<keyword evidence="5 8" id="KW-0547">Nucleotide-binding</keyword>
<evidence type="ECO:0000256" key="3">
    <source>
        <dbReference type="ARBA" id="ARBA00022598"/>
    </source>
</evidence>
<evidence type="ECO:0000259" key="9">
    <source>
        <dbReference type="SMART" id="SM00977"/>
    </source>
</evidence>
<keyword evidence="3 8" id="KW-0436">Ligase</keyword>
<evidence type="ECO:0000256" key="5">
    <source>
        <dbReference type="ARBA" id="ARBA00022741"/>
    </source>
</evidence>
<dbReference type="Pfam" id="PF09179">
    <property type="entry name" value="TilS"/>
    <property type="match status" value="1"/>
</dbReference>
<dbReference type="InterPro" id="IPR015262">
    <property type="entry name" value="tRNA_Ile_lys_synt_subst-bd"/>
</dbReference>
<keyword evidence="4 8" id="KW-0819">tRNA processing</keyword>
<dbReference type="AlphaFoldDB" id="A0AAU8IGB5"/>
<dbReference type="InterPro" id="IPR012795">
    <property type="entry name" value="tRNA_Ile_lys_synt_N"/>
</dbReference>
<dbReference type="NCBIfam" id="TIGR02432">
    <property type="entry name" value="lysidine_TilS_N"/>
    <property type="match status" value="1"/>
</dbReference>
<dbReference type="HAMAP" id="MF_01161">
    <property type="entry name" value="tRNA_Ile_lys_synt"/>
    <property type="match status" value="1"/>
</dbReference>
<dbReference type="SMART" id="SM00977">
    <property type="entry name" value="TilS_C"/>
    <property type="match status" value="1"/>
</dbReference>
<dbReference type="EC" id="6.3.4.19" evidence="8"/>
<dbReference type="InterPro" id="IPR012796">
    <property type="entry name" value="Lysidine-tRNA-synth_C"/>
</dbReference>
<feature type="binding site" evidence="8">
    <location>
        <begin position="28"/>
        <end position="33"/>
    </location>
    <ligand>
        <name>ATP</name>
        <dbReference type="ChEBI" id="CHEBI:30616"/>
    </ligand>
</feature>
<dbReference type="SUPFAM" id="SSF52402">
    <property type="entry name" value="Adenine nucleotide alpha hydrolases-like"/>
    <property type="match status" value="1"/>
</dbReference>
<reference evidence="10" key="1">
    <citation type="submission" date="2024-06" db="EMBL/GenBank/DDBJ databases">
        <authorList>
            <person name="Fan A."/>
            <person name="Zhang F.Y."/>
            <person name="Zhang L."/>
        </authorList>
    </citation>
    <scope>NUCLEOTIDE SEQUENCE</scope>
    <source>
        <strain evidence="10">Y61</strain>
    </source>
</reference>
<dbReference type="GO" id="GO:0032267">
    <property type="term" value="F:tRNA(Ile)-lysidine synthase activity"/>
    <property type="evidence" value="ECO:0007669"/>
    <property type="project" value="UniProtKB-EC"/>
</dbReference>
<dbReference type="PANTHER" id="PTHR43033">
    <property type="entry name" value="TRNA(ILE)-LYSIDINE SYNTHASE-RELATED"/>
    <property type="match status" value="1"/>
</dbReference>
<protein>
    <recommendedName>
        <fullName evidence="8">tRNA(Ile)-lysidine synthase</fullName>
        <ecNumber evidence="8">6.3.4.19</ecNumber>
    </recommendedName>
    <alternativeName>
        <fullName evidence="8">tRNA(Ile)-2-lysyl-cytidine synthase</fullName>
    </alternativeName>
    <alternativeName>
        <fullName evidence="8">tRNA(Ile)-lysidine synthetase</fullName>
    </alternativeName>
</protein>
<dbReference type="GO" id="GO:0005737">
    <property type="term" value="C:cytoplasm"/>
    <property type="evidence" value="ECO:0007669"/>
    <property type="project" value="UniProtKB-SubCell"/>
</dbReference>
<dbReference type="CDD" id="cd01992">
    <property type="entry name" value="TilS_N"/>
    <property type="match status" value="1"/>
</dbReference>